<dbReference type="EMBL" id="CAJOBC010002843">
    <property type="protein sequence ID" value="CAF3754439.1"/>
    <property type="molecule type" value="Genomic_DNA"/>
</dbReference>
<accession>A0A814FIU5</accession>
<evidence type="ECO:0000313" key="2">
    <source>
        <dbReference type="EMBL" id="CAF0981933.1"/>
    </source>
</evidence>
<protein>
    <submittedName>
        <fullName evidence="2">Uncharacterized protein</fullName>
    </submittedName>
</protein>
<reference evidence="2" key="1">
    <citation type="submission" date="2021-02" db="EMBL/GenBank/DDBJ databases">
        <authorList>
            <person name="Nowell W R."/>
        </authorList>
    </citation>
    <scope>NUCLEOTIDE SEQUENCE</scope>
</reference>
<name>A0A814FIU5_9BILA</name>
<gene>
    <name evidence="2" type="ORF">GPM918_LOCUS12795</name>
    <name evidence="1" type="ORF">OVA965_LOCUS562</name>
    <name evidence="4" type="ORF">SRO942_LOCUS12794</name>
    <name evidence="3" type="ORF">TMI583_LOCUS562</name>
</gene>
<evidence type="ECO:0000313" key="1">
    <source>
        <dbReference type="EMBL" id="CAF0727680.1"/>
    </source>
</evidence>
<evidence type="ECO:0000313" key="4">
    <source>
        <dbReference type="EMBL" id="CAF3754439.1"/>
    </source>
</evidence>
<organism evidence="2 5">
    <name type="scientific">Didymodactylos carnosus</name>
    <dbReference type="NCBI Taxonomy" id="1234261"/>
    <lineage>
        <taxon>Eukaryota</taxon>
        <taxon>Metazoa</taxon>
        <taxon>Spiralia</taxon>
        <taxon>Gnathifera</taxon>
        <taxon>Rotifera</taxon>
        <taxon>Eurotatoria</taxon>
        <taxon>Bdelloidea</taxon>
        <taxon>Philodinida</taxon>
        <taxon>Philodinidae</taxon>
        <taxon>Didymodactylos</taxon>
    </lineage>
</organism>
<dbReference type="EMBL" id="CAJOBA010000080">
    <property type="protein sequence ID" value="CAF3501937.1"/>
    <property type="molecule type" value="Genomic_DNA"/>
</dbReference>
<dbReference type="EMBL" id="CAJNOK010000080">
    <property type="protein sequence ID" value="CAF0727680.1"/>
    <property type="molecule type" value="Genomic_DNA"/>
</dbReference>
<dbReference type="Proteomes" id="UP000663829">
    <property type="component" value="Unassembled WGS sequence"/>
</dbReference>
<dbReference type="Proteomes" id="UP000681722">
    <property type="component" value="Unassembled WGS sequence"/>
</dbReference>
<sequence>MKIHSVSLKVLILPNQLLNIVNDNYSLFKNVRAHFNIVVMGRSYAKTGEVYYIRRLESKLGVFILQLLEALSPHISFRIKQSGLAECVEYLIQSFYDCVAPLVTASCQTKISEQNHVYLPICQQPKDLSISSIKLYT</sequence>
<comment type="caution">
    <text evidence="2">The sequence shown here is derived from an EMBL/GenBank/DDBJ whole genome shotgun (WGS) entry which is preliminary data.</text>
</comment>
<dbReference type="Proteomes" id="UP000682733">
    <property type="component" value="Unassembled WGS sequence"/>
</dbReference>
<dbReference type="AlphaFoldDB" id="A0A814FIU5"/>
<dbReference type="EMBL" id="CAJNOQ010002844">
    <property type="protein sequence ID" value="CAF0981933.1"/>
    <property type="molecule type" value="Genomic_DNA"/>
</dbReference>
<proteinExistence type="predicted"/>
<dbReference type="OrthoDB" id="271862at2759"/>
<evidence type="ECO:0000313" key="3">
    <source>
        <dbReference type="EMBL" id="CAF3501937.1"/>
    </source>
</evidence>
<keyword evidence="5" id="KW-1185">Reference proteome</keyword>
<evidence type="ECO:0000313" key="5">
    <source>
        <dbReference type="Proteomes" id="UP000663829"/>
    </source>
</evidence>
<dbReference type="Proteomes" id="UP000677228">
    <property type="component" value="Unassembled WGS sequence"/>
</dbReference>